<feature type="domain" description="SH3" evidence="4">
    <location>
        <begin position="439"/>
        <end position="509"/>
    </location>
</feature>
<dbReference type="FunFam" id="2.30.42.10:FF:000091">
    <property type="entry name" value="disks large homolog 1 isoform X8"/>
    <property type="match status" value="1"/>
</dbReference>
<dbReference type="InterPro" id="IPR019583">
    <property type="entry name" value="DLG1-4_PDZ_assoc"/>
</dbReference>
<reference evidence="7" key="2">
    <citation type="submission" date="2025-09" db="UniProtKB">
        <authorList>
            <consortium name="Ensembl"/>
        </authorList>
    </citation>
    <scope>IDENTIFICATION</scope>
</reference>
<dbReference type="FunFam" id="3.40.50.300:FF:001402">
    <property type="entry name" value="Discs, large homolog 3 (Drosophila)"/>
    <property type="match status" value="1"/>
</dbReference>
<dbReference type="FunFam" id="2.30.42.10:FF:000002">
    <property type="entry name" value="Disks large homolog 4 isoform 2"/>
    <property type="match status" value="1"/>
</dbReference>
<dbReference type="AlphaFoldDB" id="A0A8C6R1I4"/>
<dbReference type="PROSITE" id="PS50106">
    <property type="entry name" value="PDZ"/>
    <property type="match status" value="3"/>
</dbReference>
<dbReference type="CDD" id="cd06724">
    <property type="entry name" value="PDZ2_Dlg1-2-4-like"/>
    <property type="match status" value="1"/>
</dbReference>
<dbReference type="InterPro" id="IPR008145">
    <property type="entry name" value="GK/Ca_channel_bsu"/>
</dbReference>
<dbReference type="GO" id="GO:0098609">
    <property type="term" value="P:cell-cell adhesion"/>
    <property type="evidence" value="ECO:0007669"/>
    <property type="project" value="TreeGrafter"/>
</dbReference>
<dbReference type="GO" id="GO:0031594">
    <property type="term" value="C:neuromuscular junction"/>
    <property type="evidence" value="ECO:0007669"/>
    <property type="project" value="InterPro"/>
</dbReference>
<dbReference type="PROSITE" id="PS50052">
    <property type="entry name" value="GUANYLATE_KINASE_2"/>
    <property type="match status" value="1"/>
</dbReference>
<dbReference type="CDD" id="cd06795">
    <property type="entry name" value="PDZ3_Dlg1-2-4-like"/>
    <property type="match status" value="1"/>
</dbReference>
<sequence>MLPAFAMQRPSASRAENYQLLWDTIASLKQCEQAMQHAFIPVNGTEIEYEFEEITLERGNSGLGFSIAGGTDNPHIGDDPGIFITKIIPGGAAAEDGRLRVNDCILRVNEVDVSEVSHSKAVEALKEAGSIVRLYVRRRRPILETVVEIKLFKGPKGLGFSIAGGVGNQHIPGDNSIYVTKIIDGGAAQKDGRLQVGDRLLMVNNYSLEEVTHEEAVAILKNTSDVVYLKVGKPTTIYMTDPYGPPDITHSYSPPMENHLLSGNNGTLEYKTSLPPISPGRYSPIPKHMLVEDDYTSHSQHSTATRQPSVTLQRAISLEGEPRKVVLHKGSTGLGFNIVGGEDGEGIFVSFILAGGPADLSGELQRGDQILSVNGIDLRGASHEQAAAALKGAGQTVTIIAQYQPEDYARFEAKIHDLREQMMNHSMSSGSGSLRTNQKRSLYVRAMFDYDKSKDSGLPSQGLSFKYGDILHVINASDDEWWQARRVTLDGDSEEMGVIPSKRRVERKERARLKTVKFNAKPGVIDSKGDIPGLGDDGYGTKTLRGQEDLILSYEPVTRQEINYTRPVIILGPMKDRINDDLISEFPDKFGSCVPHTTRPKRDYEVDGRDYHFVISREQMEKDIQEHKFIEAGQYNDNLYGTSVQSVRFVAERGKHCILDVSGNAIKRLQVAQLYPIAIFIKPKSLEPLMEMNKRLTEEQAKKTYDRAIKLEQEFGEYFTAIVQGDTLEDIYNQCKLVIEEQSGPFIWIPSKEKL</sequence>
<evidence type="ECO:0000313" key="8">
    <source>
        <dbReference type="Proteomes" id="UP000694381"/>
    </source>
</evidence>
<feature type="domain" description="Guanylate kinase-like" evidence="5">
    <location>
        <begin position="565"/>
        <end position="740"/>
    </location>
</feature>
<dbReference type="GO" id="GO:0045197">
    <property type="term" value="P:establishment or maintenance of epithelial cell apical/basal polarity"/>
    <property type="evidence" value="ECO:0007669"/>
    <property type="project" value="TreeGrafter"/>
</dbReference>
<dbReference type="InterPro" id="IPR001452">
    <property type="entry name" value="SH3_domain"/>
</dbReference>
<dbReference type="InterPro" id="IPR020590">
    <property type="entry name" value="Guanylate_kinase_CS"/>
</dbReference>
<organism evidence="7 8">
    <name type="scientific">Nannospalax galili</name>
    <name type="common">Northern Israeli blind subterranean mole rat</name>
    <name type="synonym">Spalax galili</name>
    <dbReference type="NCBI Taxonomy" id="1026970"/>
    <lineage>
        <taxon>Eukaryota</taxon>
        <taxon>Metazoa</taxon>
        <taxon>Chordata</taxon>
        <taxon>Craniata</taxon>
        <taxon>Vertebrata</taxon>
        <taxon>Euteleostomi</taxon>
        <taxon>Mammalia</taxon>
        <taxon>Eutheria</taxon>
        <taxon>Euarchontoglires</taxon>
        <taxon>Glires</taxon>
        <taxon>Rodentia</taxon>
        <taxon>Myomorpha</taxon>
        <taxon>Muroidea</taxon>
        <taxon>Spalacidae</taxon>
        <taxon>Spalacinae</taxon>
        <taxon>Nannospalax</taxon>
    </lineage>
</organism>
<dbReference type="SMART" id="SM00228">
    <property type="entry name" value="PDZ"/>
    <property type="match status" value="3"/>
</dbReference>
<dbReference type="FunFam" id="2.30.42.10:FF:000001">
    <property type="entry name" value="Disks large homolog 1 isoform 2"/>
    <property type="match status" value="1"/>
</dbReference>
<dbReference type="Pfam" id="PF10600">
    <property type="entry name" value="PDZ_assoc"/>
    <property type="match status" value="1"/>
</dbReference>
<dbReference type="GO" id="GO:0035255">
    <property type="term" value="F:ionotropic glutamate receptor binding"/>
    <property type="evidence" value="ECO:0007669"/>
    <property type="project" value="TreeGrafter"/>
</dbReference>
<protein>
    <submittedName>
        <fullName evidence="7">Discs large MAGUK scaffold protein 2</fullName>
    </submittedName>
</protein>
<accession>A0A8C6R1I4</accession>
<dbReference type="InterPro" id="IPR001478">
    <property type="entry name" value="PDZ"/>
</dbReference>
<dbReference type="PANTHER" id="PTHR23119">
    <property type="entry name" value="DISCS LARGE"/>
    <property type="match status" value="1"/>
</dbReference>
<dbReference type="InterPro" id="IPR050614">
    <property type="entry name" value="Synaptic_Scaffolding_LAP-MAGUK"/>
</dbReference>
<dbReference type="CDD" id="cd12032">
    <property type="entry name" value="SH3_DLG2"/>
    <property type="match status" value="1"/>
</dbReference>
<dbReference type="GO" id="GO:0098839">
    <property type="term" value="C:postsynaptic density membrane"/>
    <property type="evidence" value="ECO:0007669"/>
    <property type="project" value="TreeGrafter"/>
</dbReference>
<keyword evidence="1 3" id="KW-0728">SH3 domain</keyword>
<evidence type="ECO:0000259" key="6">
    <source>
        <dbReference type="PROSITE" id="PS50106"/>
    </source>
</evidence>
<dbReference type="CDD" id="cd06723">
    <property type="entry name" value="PDZ1_Dlg1-2-4-like"/>
    <property type="match status" value="1"/>
</dbReference>
<dbReference type="GO" id="GO:0043005">
    <property type="term" value="C:neuron projection"/>
    <property type="evidence" value="ECO:0007669"/>
    <property type="project" value="InterPro"/>
</dbReference>
<dbReference type="GO" id="GO:0007268">
    <property type="term" value="P:chemical synaptic transmission"/>
    <property type="evidence" value="ECO:0007669"/>
    <property type="project" value="InterPro"/>
</dbReference>
<dbReference type="Pfam" id="PF00018">
    <property type="entry name" value="SH3_1"/>
    <property type="match status" value="1"/>
</dbReference>
<dbReference type="GeneTree" id="ENSGT00940000155156"/>
<evidence type="ECO:0000259" key="4">
    <source>
        <dbReference type="PROSITE" id="PS50002"/>
    </source>
</evidence>
<dbReference type="PROSITE" id="PS50002">
    <property type="entry name" value="SH3"/>
    <property type="match status" value="1"/>
</dbReference>
<dbReference type="GO" id="GO:0099072">
    <property type="term" value="P:regulation of postsynaptic membrane neurotransmitter receptor levels"/>
    <property type="evidence" value="ECO:0007669"/>
    <property type="project" value="TreeGrafter"/>
</dbReference>
<dbReference type="FunFam" id="2.30.30.40:FF:000008">
    <property type="entry name" value="Disks large homolog 1 isoform 2"/>
    <property type="match status" value="1"/>
</dbReference>
<evidence type="ECO:0000313" key="7">
    <source>
        <dbReference type="Ensembl" id="ENSNGAP00000011509.1"/>
    </source>
</evidence>
<dbReference type="SMART" id="SM00326">
    <property type="entry name" value="SH3"/>
    <property type="match status" value="1"/>
</dbReference>
<keyword evidence="8" id="KW-1185">Reference proteome</keyword>
<dbReference type="GO" id="GO:0098978">
    <property type="term" value="C:glutamatergic synapse"/>
    <property type="evidence" value="ECO:0007669"/>
    <property type="project" value="UniProtKB-ARBA"/>
</dbReference>
<evidence type="ECO:0000256" key="1">
    <source>
        <dbReference type="ARBA" id="ARBA00022443"/>
    </source>
</evidence>
<dbReference type="Ensembl" id="ENSNGAT00000017057.1">
    <property type="protein sequence ID" value="ENSNGAP00000011509.1"/>
    <property type="gene ID" value="ENSNGAG00000013593.1"/>
</dbReference>
<dbReference type="Pfam" id="PF00625">
    <property type="entry name" value="Guanylate_kin"/>
    <property type="match status" value="1"/>
</dbReference>
<dbReference type="InterPro" id="IPR036028">
    <property type="entry name" value="SH3-like_dom_sf"/>
</dbReference>
<dbReference type="CDD" id="cd00071">
    <property type="entry name" value="GMPK"/>
    <property type="match status" value="1"/>
</dbReference>
<name>A0A8C6R1I4_NANGA</name>
<dbReference type="Gene3D" id="2.30.30.40">
    <property type="entry name" value="SH3 Domains"/>
    <property type="match status" value="1"/>
</dbReference>
<dbReference type="PANTHER" id="PTHR23119:SF6">
    <property type="entry name" value="DISKS LARGE HOMOLOG 2"/>
    <property type="match status" value="1"/>
</dbReference>
<dbReference type="GO" id="GO:0043113">
    <property type="term" value="P:receptor clustering"/>
    <property type="evidence" value="ECO:0007669"/>
    <property type="project" value="TreeGrafter"/>
</dbReference>
<dbReference type="InterPro" id="IPR036034">
    <property type="entry name" value="PDZ_sf"/>
</dbReference>
<dbReference type="Gene3D" id="3.30.63.10">
    <property type="entry name" value="Guanylate Kinase phosphate binding domain"/>
    <property type="match status" value="1"/>
</dbReference>
<dbReference type="InterPro" id="IPR008144">
    <property type="entry name" value="Guanylate_kin-like_dom"/>
</dbReference>
<keyword evidence="2" id="KW-0677">Repeat</keyword>
<dbReference type="Gene3D" id="2.30.42.10">
    <property type="match status" value="3"/>
</dbReference>
<feature type="domain" description="PDZ" evidence="6">
    <location>
        <begin position="53"/>
        <end position="140"/>
    </location>
</feature>
<feature type="domain" description="PDZ" evidence="6">
    <location>
        <begin position="148"/>
        <end position="235"/>
    </location>
</feature>
<evidence type="ECO:0000256" key="3">
    <source>
        <dbReference type="PROSITE-ProRule" id="PRU00192"/>
    </source>
</evidence>
<gene>
    <name evidence="7" type="primary">Dlg2</name>
</gene>
<dbReference type="SUPFAM" id="SSF50044">
    <property type="entry name" value="SH3-domain"/>
    <property type="match status" value="1"/>
</dbReference>
<dbReference type="Pfam" id="PF00595">
    <property type="entry name" value="PDZ"/>
    <property type="match status" value="3"/>
</dbReference>
<dbReference type="SUPFAM" id="SSF50156">
    <property type="entry name" value="PDZ domain-like"/>
    <property type="match status" value="3"/>
</dbReference>
<dbReference type="GO" id="GO:0016323">
    <property type="term" value="C:basolateral plasma membrane"/>
    <property type="evidence" value="ECO:0007669"/>
    <property type="project" value="TreeGrafter"/>
</dbReference>
<dbReference type="InterPro" id="IPR027417">
    <property type="entry name" value="P-loop_NTPase"/>
</dbReference>
<evidence type="ECO:0000256" key="2">
    <source>
        <dbReference type="ARBA" id="ARBA00022737"/>
    </source>
</evidence>
<dbReference type="Proteomes" id="UP000694381">
    <property type="component" value="Unassembled WGS sequence"/>
</dbReference>
<dbReference type="GO" id="GO:0019901">
    <property type="term" value="F:protein kinase binding"/>
    <property type="evidence" value="ECO:0007669"/>
    <property type="project" value="TreeGrafter"/>
</dbReference>
<dbReference type="Gene3D" id="3.40.50.300">
    <property type="entry name" value="P-loop containing nucleotide triphosphate hydrolases"/>
    <property type="match status" value="1"/>
</dbReference>
<dbReference type="PIRSF" id="PIRSF001741">
    <property type="entry name" value="MAGUK_DLGH"/>
    <property type="match status" value="1"/>
</dbReference>
<evidence type="ECO:0000259" key="5">
    <source>
        <dbReference type="PROSITE" id="PS50052"/>
    </source>
</evidence>
<proteinExistence type="predicted"/>
<dbReference type="PROSITE" id="PS00856">
    <property type="entry name" value="GUANYLATE_KINASE_1"/>
    <property type="match status" value="1"/>
</dbReference>
<dbReference type="SUPFAM" id="SSF52540">
    <property type="entry name" value="P-loop containing nucleoside triphosphate hydrolases"/>
    <property type="match status" value="1"/>
</dbReference>
<dbReference type="InterPro" id="IPR035759">
    <property type="entry name" value="DLG2_SH3"/>
</dbReference>
<dbReference type="FunFam" id="3.30.63.10:FF:000001">
    <property type="entry name" value="Disks large homolog 1 isoform 2"/>
    <property type="match status" value="1"/>
</dbReference>
<dbReference type="FunFam" id="2.30.30.40:FF:000027">
    <property type="entry name" value="Disks large homolog 3 isoform 1"/>
    <property type="match status" value="1"/>
</dbReference>
<feature type="domain" description="PDZ" evidence="6">
    <location>
        <begin position="324"/>
        <end position="405"/>
    </location>
</feature>
<dbReference type="InterPro" id="IPR016313">
    <property type="entry name" value="DLG1-like"/>
</dbReference>
<dbReference type="GO" id="GO:0097120">
    <property type="term" value="P:receptor localization to synapse"/>
    <property type="evidence" value="ECO:0007669"/>
    <property type="project" value="TreeGrafter"/>
</dbReference>
<dbReference type="SMART" id="SM00072">
    <property type="entry name" value="GuKc"/>
    <property type="match status" value="1"/>
</dbReference>
<reference evidence="7" key="1">
    <citation type="submission" date="2025-08" db="UniProtKB">
        <authorList>
            <consortium name="Ensembl"/>
        </authorList>
    </citation>
    <scope>IDENTIFICATION</scope>
</reference>